<accession>A0A4U8QD41</accession>
<organism evidence="2 3">
    <name type="scientific">Robinsoniella peoriensis</name>
    <dbReference type="NCBI Taxonomy" id="180332"/>
    <lineage>
        <taxon>Bacteria</taxon>
        <taxon>Bacillati</taxon>
        <taxon>Bacillota</taxon>
        <taxon>Clostridia</taxon>
        <taxon>Lachnospirales</taxon>
        <taxon>Lachnospiraceae</taxon>
        <taxon>Robinsoniella</taxon>
    </lineage>
</organism>
<dbReference type="EMBL" id="QGQD01000007">
    <property type="protein sequence ID" value="TLD02679.1"/>
    <property type="molecule type" value="Genomic_DNA"/>
</dbReference>
<dbReference type="SUPFAM" id="SSF56112">
    <property type="entry name" value="Protein kinase-like (PK-like)"/>
    <property type="match status" value="1"/>
</dbReference>
<feature type="domain" description="Aminoglycoside phosphotransferase" evidence="1">
    <location>
        <begin position="99"/>
        <end position="264"/>
    </location>
</feature>
<dbReference type="Pfam" id="PF01636">
    <property type="entry name" value="APH"/>
    <property type="match status" value="1"/>
</dbReference>
<dbReference type="Gene3D" id="3.90.1200.10">
    <property type="match status" value="1"/>
</dbReference>
<dbReference type="Proteomes" id="UP000306509">
    <property type="component" value="Unassembled WGS sequence"/>
</dbReference>
<keyword evidence="2" id="KW-0808">Transferase</keyword>
<proteinExistence type="predicted"/>
<dbReference type="GO" id="GO:0016740">
    <property type="term" value="F:transferase activity"/>
    <property type="evidence" value="ECO:0007669"/>
    <property type="project" value="UniProtKB-KW"/>
</dbReference>
<name>A0A4U8QD41_9FIRM</name>
<comment type="caution">
    <text evidence="2">The sequence shown here is derived from an EMBL/GenBank/DDBJ whole genome shotgun (WGS) entry which is preliminary data.</text>
</comment>
<reference evidence="2 3" key="1">
    <citation type="journal article" date="2019" name="Anaerobe">
        <title>Detection of Robinsoniella peoriensis in multiple bone samples of a trauma patient.</title>
        <authorList>
            <person name="Schrottner P."/>
            <person name="Hartwich K."/>
            <person name="Bunk B."/>
            <person name="Schober I."/>
            <person name="Helbig S."/>
            <person name="Rudolph W.W."/>
            <person name="Gunzer F."/>
        </authorList>
    </citation>
    <scope>NUCLEOTIDE SEQUENCE [LARGE SCALE GENOMIC DNA]</scope>
    <source>
        <strain evidence="2 3">DSM 106044</strain>
    </source>
</reference>
<protein>
    <submittedName>
        <fullName evidence="2">Putative phosphotransferase</fullName>
    </submittedName>
</protein>
<keyword evidence="3" id="KW-1185">Reference proteome</keyword>
<evidence type="ECO:0000313" key="2">
    <source>
        <dbReference type="EMBL" id="TLD02679.1"/>
    </source>
</evidence>
<dbReference type="InterPro" id="IPR011009">
    <property type="entry name" value="Kinase-like_dom_sf"/>
</dbReference>
<dbReference type="InterPro" id="IPR002575">
    <property type="entry name" value="Aminoglycoside_PTrfase"/>
</dbReference>
<gene>
    <name evidence="2" type="ORF">DSM106044_00414</name>
</gene>
<dbReference type="RefSeq" id="WP_138001672.1">
    <property type="nucleotide sequence ID" value="NZ_QGQD01000007.1"/>
</dbReference>
<dbReference type="AlphaFoldDB" id="A0A4U8QD41"/>
<sequence>MNKIVNKFKESLMKAIAEKFGEPITDATFDITPLHGGTVGDVRLISGIAKMSEKKELPFKIVHKTQKKWERNFDAGSWRREYDLYACGIDALFDESLRSPKCYYQEITDDEVQIWMEYVEGVSGLDLTGAMYECAAEELGMFQGRLYAQKADVLKKMTNLSEVEFAKKSYLHYRSWNEVFDYIRSENCEIPKHLCKMLIDVDEHFDTIWEQIESLPVVWCHRDFWITNIFYSNGNIRVIDWDTAGWGYLGEDIASLIADEADVEHMVEYYRSCVPAYYKGFSEYVDISYISKSCIWEMMIIIFGYRLVEWYKFAESEEVKHLQIQTLQKIYEMEMNPYENC</sequence>
<evidence type="ECO:0000259" key="1">
    <source>
        <dbReference type="Pfam" id="PF01636"/>
    </source>
</evidence>
<evidence type="ECO:0000313" key="3">
    <source>
        <dbReference type="Proteomes" id="UP000306509"/>
    </source>
</evidence>